<dbReference type="Proteomes" id="UP000792457">
    <property type="component" value="Unassembled WGS sequence"/>
</dbReference>
<dbReference type="AlphaFoldDB" id="A0A8K0K8V7"/>
<dbReference type="EMBL" id="KZ308493">
    <property type="protein sequence ID" value="KAG8230536.1"/>
    <property type="molecule type" value="Genomic_DNA"/>
</dbReference>
<accession>A0A8K0K8V7</accession>
<name>A0A8K0K8V7_LADFU</name>
<dbReference type="OrthoDB" id="6409105at2759"/>
<organism evidence="1 2">
    <name type="scientific">Ladona fulva</name>
    <name type="common">Scarce chaser dragonfly</name>
    <name type="synonym">Libellula fulva</name>
    <dbReference type="NCBI Taxonomy" id="123851"/>
    <lineage>
        <taxon>Eukaryota</taxon>
        <taxon>Metazoa</taxon>
        <taxon>Ecdysozoa</taxon>
        <taxon>Arthropoda</taxon>
        <taxon>Hexapoda</taxon>
        <taxon>Insecta</taxon>
        <taxon>Pterygota</taxon>
        <taxon>Palaeoptera</taxon>
        <taxon>Odonata</taxon>
        <taxon>Epiprocta</taxon>
        <taxon>Anisoptera</taxon>
        <taxon>Libelluloidea</taxon>
        <taxon>Libellulidae</taxon>
        <taxon>Ladona</taxon>
    </lineage>
</organism>
<comment type="caution">
    <text evidence="1">The sequence shown here is derived from an EMBL/GenBank/DDBJ whole genome shotgun (WGS) entry which is preliminary data.</text>
</comment>
<dbReference type="InterPro" id="IPR053741">
    <property type="entry name" value="Ser_Fungal_Prot_Inhib_sf"/>
</dbReference>
<feature type="non-terminal residue" evidence="1">
    <location>
        <position position="1"/>
    </location>
</feature>
<proteinExistence type="predicted"/>
<keyword evidence="2" id="KW-1185">Reference proteome</keyword>
<evidence type="ECO:0000313" key="1">
    <source>
        <dbReference type="EMBL" id="KAG8230536.1"/>
    </source>
</evidence>
<protein>
    <submittedName>
        <fullName evidence="1">Uncharacterized protein</fullName>
    </submittedName>
</protein>
<gene>
    <name evidence="1" type="ORF">J437_LFUL011538</name>
</gene>
<dbReference type="Gene3D" id="2.10.80.20">
    <property type="match status" value="1"/>
</dbReference>
<reference evidence="1" key="1">
    <citation type="submission" date="2013-04" db="EMBL/GenBank/DDBJ databases">
        <authorList>
            <person name="Qu J."/>
            <person name="Murali S.C."/>
            <person name="Bandaranaike D."/>
            <person name="Bellair M."/>
            <person name="Blankenburg K."/>
            <person name="Chao H."/>
            <person name="Dinh H."/>
            <person name="Doddapaneni H."/>
            <person name="Downs B."/>
            <person name="Dugan-Rocha S."/>
            <person name="Elkadiri S."/>
            <person name="Gnanaolivu R.D."/>
            <person name="Hernandez B."/>
            <person name="Javaid M."/>
            <person name="Jayaseelan J.C."/>
            <person name="Lee S."/>
            <person name="Li M."/>
            <person name="Ming W."/>
            <person name="Munidasa M."/>
            <person name="Muniz J."/>
            <person name="Nguyen L."/>
            <person name="Ongeri F."/>
            <person name="Osuji N."/>
            <person name="Pu L.-L."/>
            <person name="Puazo M."/>
            <person name="Qu C."/>
            <person name="Quiroz J."/>
            <person name="Raj R."/>
            <person name="Weissenberger G."/>
            <person name="Xin Y."/>
            <person name="Zou X."/>
            <person name="Han Y."/>
            <person name="Richards S."/>
            <person name="Worley K."/>
            <person name="Muzny D."/>
            <person name="Gibbs R."/>
        </authorList>
    </citation>
    <scope>NUCLEOTIDE SEQUENCE</scope>
    <source>
        <strain evidence="1">Sampled in the wild</strain>
    </source>
</reference>
<reference evidence="1" key="2">
    <citation type="submission" date="2017-10" db="EMBL/GenBank/DDBJ databases">
        <title>Ladona fulva Genome sequencing and assembly.</title>
        <authorList>
            <person name="Murali S."/>
            <person name="Richards S."/>
            <person name="Bandaranaike D."/>
            <person name="Bellair M."/>
            <person name="Blankenburg K."/>
            <person name="Chao H."/>
            <person name="Dinh H."/>
            <person name="Doddapaneni H."/>
            <person name="Dugan-Rocha S."/>
            <person name="Elkadiri S."/>
            <person name="Gnanaolivu R."/>
            <person name="Hernandez B."/>
            <person name="Skinner E."/>
            <person name="Javaid M."/>
            <person name="Lee S."/>
            <person name="Li M."/>
            <person name="Ming W."/>
            <person name="Munidasa M."/>
            <person name="Muniz J."/>
            <person name="Nguyen L."/>
            <person name="Hughes D."/>
            <person name="Osuji N."/>
            <person name="Pu L.-L."/>
            <person name="Puazo M."/>
            <person name="Qu C."/>
            <person name="Quiroz J."/>
            <person name="Raj R."/>
            <person name="Weissenberger G."/>
            <person name="Xin Y."/>
            <person name="Zou X."/>
            <person name="Han Y."/>
            <person name="Worley K."/>
            <person name="Muzny D."/>
            <person name="Gibbs R."/>
        </authorList>
    </citation>
    <scope>NUCLEOTIDE SEQUENCE</scope>
    <source>
        <strain evidence="1">Sampled in the wild</strain>
    </source>
</reference>
<sequence length="146" mass="16104">MEAKLFETMAIQYYKNTQVMNIYCAVLVVIVVSLVNTPTGCDSSVTESPCDDQWQCLSNLQNQSSCPEGTIFQERMTVGGCCPACVKFLTVNESCEEPGSYFETPSLQFIQKDEILDSKECAPGLACQMTDVTEGFSCQPVIGEFF</sequence>
<evidence type="ECO:0000313" key="2">
    <source>
        <dbReference type="Proteomes" id="UP000792457"/>
    </source>
</evidence>